<dbReference type="InterPro" id="IPR001387">
    <property type="entry name" value="Cro/C1-type_HTH"/>
</dbReference>
<dbReference type="GO" id="GO:0003677">
    <property type="term" value="F:DNA binding"/>
    <property type="evidence" value="ECO:0007669"/>
    <property type="project" value="InterPro"/>
</dbReference>
<gene>
    <name evidence="2" type="ORF">CF123_18195</name>
</gene>
<evidence type="ECO:0000313" key="3">
    <source>
        <dbReference type="Proteomes" id="UP000796104"/>
    </source>
</evidence>
<dbReference type="RefSeq" id="WP_139495248.1">
    <property type="nucleotide sequence ID" value="NZ_CAWORL010000018.1"/>
</dbReference>
<reference evidence="2" key="1">
    <citation type="submission" date="2017-10" db="EMBL/GenBank/DDBJ databases">
        <authorList>
            <person name="Colston S.M."/>
            <person name="Graf J."/>
        </authorList>
    </citation>
    <scope>NUCLEOTIDE SEQUENCE</scope>
    <source>
        <strain evidence="2">BAQ071013-135</strain>
    </source>
</reference>
<dbReference type="EMBL" id="PDXJ01000025">
    <property type="protein sequence ID" value="TND52046.1"/>
    <property type="molecule type" value="Genomic_DNA"/>
</dbReference>
<feature type="domain" description="HTH cro/C1-type" evidence="1">
    <location>
        <begin position="57"/>
        <end position="93"/>
    </location>
</feature>
<evidence type="ECO:0000313" key="2">
    <source>
        <dbReference type="EMBL" id="TND52046.1"/>
    </source>
</evidence>
<protein>
    <recommendedName>
        <fullName evidence="1">HTH cro/C1-type domain-containing protein</fullName>
    </recommendedName>
</protein>
<comment type="caution">
    <text evidence="2">The sequence shown here is derived from an EMBL/GenBank/DDBJ whole genome shotgun (WGS) entry which is preliminary data.</text>
</comment>
<dbReference type="CDD" id="cd00093">
    <property type="entry name" value="HTH_XRE"/>
    <property type="match status" value="1"/>
</dbReference>
<accession>A0AAX2UP54</accession>
<dbReference type="PROSITE" id="PS50943">
    <property type="entry name" value="HTH_CROC1"/>
    <property type="match status" value="1"/>
</dbReference>
<sequence length="126" mass="13591">MTIECPSCHGKGRLDGFANGGPDISLHYYGSLPCFRCKSTGRVPKAMPDWMAGGRRLRLYRAANNITLRQMAKAMGLTIAEVSAMDNGRSDPTPALSRYNIPDSMPDVVLSVATLQAAMTNGVIDE</sequence>
<evidence type="ECO:0000259" key="1">
    <source>
        <dbReference type="PROSITE" id="PS50943"/>
    </source>
</evidence>
<dbReference type="Gene3D" id="6.20.20.10">
    <property type="match status" value="1"/>
</dbReference>
<name>A0AAX2UP54_AERVE</name>
<dbReference type="Proteomes" id="UP000796104">
    <property type="component" value="Unassembled WGS sequence"/>
</dbReference>
<proteinExistence type="predicted"/>
<dbReference type="SUPFAM" id="SSF47413">
    <property type="entry name" value="lambda repressor-like DNA-binding domains"/>
    <property type="match status" value="1"/>
</dbReference>
<dbReference type="InterPro" id="IPR010982">
    <property type="entry name" value="Lambda_DNA-bd_dom_sf"/>
</dbReference>
<dbReference type="AlphaFoldDB" id="A0AAX2UP54"/>
<organism evidence="2 3">
    <name type="scientific">Aeromonas veronii</name>
    <dbReference type="NCBI Taxonomy" id="654"/>
    <lineage>
        <taxon>Bacteria</taxon>
        <taxon>Pseudomonadati</taxon>
        <taxon>Pseudomonadota</taxon>
        <taxon>Gammaproteobacteria</taxon>
        <taxon>Aeromonadales</taxon>
        <taxon>Aeromonadaceae</taxon>
        <taxon>Aeromonas</taxon>
    </lineage>
</organism>
<dbReference type="Gene3D" id="1.10.260.40">
    <property type="entry name" value="lambda repressor-like DNA-binding domains"/>
    <property type="match status" value="1"/>
</dbReference>
<reference evidence="2" key="2">
    <citation type="journal article" date="2019" name="PLoS ONE">
        <title>Identification and characterization of putative Aeromonas spp. T3SS effectors.</title>
        <authorList>
            <person name="Rangel L.T."/>
            <person name="Marden J."/>
            <person name="Colston S."/>
            <person name="Setubal J.C."/>
            <person name="Graf J."/>
            <person name="Gogarten J.P."/>
        </authorList>
    </citation>
    <scope>NUCLEOTIDE SEQUENCE</scope>
    <source>
        <strain evidence="2">BAQ071013-135</strain>
    </source>
</reference>